<proteinExistence type="inferred from homology"/>
<gene>
    <name evidence="6" type="ORF">BHD05_11815</name>
</gene>
<reference evidence="6 7" key="1">
    <citation type="submission" date="2016-09" db="EMBL/GenBank/DDBJ databases">
        <title>Complete genome sequence of microbes from the polar regions.</title>
        <authorList>
            <person name="Liao L."/>
            <person name="Chen B."/>
        </authorList>
    </citation>
    <scope>NUCLEOTIDE SEQUENCE [LARGE SCALE GENOMIC DNA]</scope>
    <source>
        <strain evidence="6 7">ZS314</strain>
    </source>
</reference>
<dbReference type="PANTHER" id="PTHR43179:SF12">
    <property type="entry name" value="GALACTOFURANOSYLTRANSFERASE GLFT2"/>
    <property type="match status" value="1"/>
</dbReference>
<feature type="domain" description="Glycosyltransferase 2-like" evidence="5">
    <location>
        <begin position="6"/>
        <end position="123"/>
    </location>
</feature>
<evidence type="ECO:0000256" key="3">
    <source>
        <dbReference type="ARBA" id="ARBA00022676"/>
    </source>
</evidence>
<dbReference type="InterPro" id="IPR029044">
    <property type="entry name" value="Nucleotide-diphossugar_trans"/>
</dbReference>
<comment type="pathway">
    <text evidence="1">Cell wall biogenesis; cell wall polysaccharide biosynthesis.</text>
</comment>
<sequence length="299" mass="32313">MIDCLVIVVAYKSAGDLPGLIESIPPAMSALSWRAIVVDNYGDDDLRQRLSGYDHVTVIDAGANLGYSGGLNHGMAHAESSRFTLFLNPDLLLEPAAASALVSACDTAGVVAAVPLVLDESGAPQPSLRREPTVLRSAGEAVFGDRWPRRPHWLAEMIRDRDEYASPAPVDWATGAALLVRTSTIELVGEWDHTRFFLYSEETDYGRRIRGSGGRILFTPSAVVRHRGAGSGTSHQLEALLAVNKVRYFRKWHGPIATAAFFGVAVLHNLLRLGRPAARASLTALLSPRARRALPGSSR</sequence>
<dbReference type="OrthoDB" id="9771846at2"/>
<keyword evidence="7" id="KW-1185">Reference proteome</keyword>
<evidence type="ECO:0000313" key="6">
    <source>
        <dbReference type="EMBL" id="QHO70231.1"/>
    </source>
</evidence>
<keyword evidence="3" id="KW-0328">Glycosyltransferase</keyword>
<evidence type="ECO:0000256" key="2">
    <source>
        <dbReference type="ARBA" id="ARBA00006739"/>
    </source>
</evidence>
<accession>A0A7L5AM68</accession>
<dbReference type="PANTHER" id="PTHR43179">
    <property type="entry name" value="RHAMNOSYLTRANSFERASE WBBL"/>
    <property type="match status" value="1"/>
</dbReference>
<dbReference type="SUPFAM" id="SSF53448">
    <property type="entry name" value="Nucleotide-diphospho-sugar transferases"/>
    <property type="match status" value="1"/>
</dbReference>
<dbReference type="Pfam" id="PF00535">
    <property type="entry name" value="Glycos_transf_2"/>
    <property type="match status" value="1"/>
</dbReference>
<name>A0A7L5AM68_9MICO</name>
<dbReference type="EMBL" id="CP017146">
    <property type="protein sequence ID" value="QHO70231.1"/>
    <property type="molecule type" value="Genomic_DNA"/>
</dbReference>
<dbReference type="Gene3D" id="3.90.550.10">
    <property type="entry name" value="Spore Coat Polysaccharide Biosynthesis Protein SpsA, Chain A"/>
    <property type="match status" value="1"/>
</dbReference>
<evidence type="ECO:0000259" key="5">
    <source>
        <dbReference type="Pfam" id="PF00535"/>
    </source>
</evidence>
<evidence type="ECO:0000256" key="1">
    <source>
        <dbReference type="ARBA" id="ARBA00004776"/>
    </source>
</evidence>
<organism evidence="6 7">
    <name type="scientific">Marisediminicola antarctica</name>
    <dbReference type="NCBI Taxonomy" id="674079"/>
    <lineage>
        <taxon>Bacteria</taxon>
        <taxon>Bacillati</taxon>
        <taxon>Actinomycetota</taxon>
        <taxon>Actinomycetes</taxon>
        <taxon>Micrococcales</taxon>
        <taxon>Microbacteriaceae</taxon>
        <taxon>Marisediminicola</taxon>
    </lineage>
</organism>
<evidence type="ECO:0000313" key="7">
    <source>
        <dbReference type="Proteomes" id="UP000464507"/>
    </source>
</evidence>
<dbReference type="GO" id="GO:0016757">
    <property type="term" value="F:glycosyltransferase activity"/>
    <property type="evidence" value="ECO:0007669"/>
    <property type="project" value="UniProtKB-KW"/>
</dbReference>
<dbReference type="Proteomes" id="UP000464507">
    <property type="component" value="Chromosome"/>
</dbReference>
<protein>
    <recommendedName>
        <fullName evidence="5">Glycosyltransferase 2-like domain-containing protein</fullName>
    </recommendedName>
</protein>
<dbReference type="AlphaFoldDB" id="A0A7L5AM68"/>
<dbReference type="InterPro" id="IPR001173">
    <property type="entry name" value="Glyco_trans_2-like"/>
</dbReference>
<comment type="similarity">
    <text evidence="2">Belongs to the glycosyltransferase 2 family.</text>
</comment>
<evidence type="ECO:0000256" key="4">
    <source>
        <dbReference type="ARBA" id="ARBA00022679"/>
    </source>
</evidence>
<dbReference type="KEGG" id="mant:BHD05_11815"/>
<dbReference type="RefSeq" id="WP_161886619.1">
    <property type="nucleotide sequence ID" value="NZ_CP017146.1"/>
</dbReference>
<keyword evidence="4" id="KW-0808">Transferase</keyword>